<dbReference type="AlphaFoldDB" id="A0A6C0CMJ4"/>
<dbReference type="InterPro" id="IPR000727">
    <property type="entry name" value="T_SNARE_dom"/>
</dbReference>
<dbReference type="Gene3D" id="1.20.5.110">
    <property type="match status" value="1"/>
</dbReference>
<dbReference type="PROSITE" id="PS50192">
    <property type="entry name" value="T_SNARE"/>
    <property type="match status" value="1"/>
</dbReference>
<dbReference type="InterPro" id="IPR045242">
    <property type="entry name" value="Syntaxin"/>
</dbReference>
<dbReference type="GO" id="GO:0000421">
    <property type="term" value="C:autophagosome membrane"/>
    <property type="evidence" value="ECO:0007669"/>
    <property type="project" value="TreeGrafter"/>
</dbReference>
<organism evidence="3">
    <name type="scientific">viral metagenome</name>
    <dbReference type="NCBI Taxonomy" id="1070528"/>
    <lineage>
        <taxon>unclassified sequences</taxon>
        <taxon>metagenomes</taxon>
        <taxon>organismal metagenomes</taxon>
    </lineage>
</organism>
<feature type="transmembrane region" description="Helical" evidence="1">
    <location>
        <begin position="84"/>
        <end position="102"/>
    </location>
</feature>
<keyword evidence="1" id="KW-1133">Transmembrane helix</keyword>
<evidence type="ECO:0000313" key="3">
    <source>
        <dbReference type="EMBL" id="QHT04715.1"/>
    </source>
</evidence>
<dbReference type="GO" id="GO:0000149">
    <property type="term" value="F:SNARE binding"/>
    <property type="evidence" value="ECO:0007669"/>
    <property type="project" value="TreeGrafter"/>
</dbReference>
<accession>A0A6C0CMJ4</accession>
<name>A0A6C0CMJ4_9ZZZZ</name>
<dbReference type="GO" id="GO:0006887">
    <property type="term" value="P:exocytosis"/>
    <property type="evidence" value="ECO:0007669"/>
    <property type="project" value="TreeGrafter"/>
</dbReference>
<dbReference type="GO" id="GO:0031201">
    <property type="term" value="C:SNARE complex"/>
    <property type="evidence" value="ECO:0007669"/>
    <property type="project" value="TreeGrafter"/>
</dbReference>
<dbReference type="GO" id="GO:0012505">
    <property type="term" value="C:endomembrane system"/>
    <property type="evidence" value="ECO:0007669"/>
    <property type="project" value="TreeGrafter"/>
</dbReference>
<dbReference type="SUPFAM" id="SSF58038">
    <property type="entry name" value="SNARE fusion complex"/>
    <property type="match status" value="1"/>
</dbReference>
<dbReference type="GO" id="GO:0048278">
    <property type="term" value="P:vesicle docking"/>
    <property type="evidence" value="ECO:0007669"/>
    <property type="project" value="TreeGrafter"/>
</dbReference>
<protein>
    <recommendedName>
        <fullName evidence="2">t-SNARE coiled-coil homology domain-containing protein</fullName>
    </recommendedName>
</protein>
<dbReference type="EMBL" id="MN739436">
    <property type="protein sequence ID" value="QHT04715.1"/>
    <property type="molecule type" value="Genomic_DNA"/>
</dbReference>
<dbReference type="SMART" id="SM00397">
    <property type="entry name" value="t_SNARE"/>
    <property type="match status" value="1"/>
</dbReference>
<keyword evidence="1" id="KW-0812">Transmembrane</keyword>
<feature type="domain" description="T-SNARE coiled-coil homology" evidence="2">
    <location>
        <begin position="10"/>
        <end position="72"/>
    </location>
</feature>
<keyword evidence="1" id="KW-0472">Membrane</keyword>
<sequence length="126" mass="13396">MQSNYDVKVVDDVKDDSETIKQIERDIIELNGLMNDLNELVHAQQNSIDIIEDSVAETVHSTQVAADELKEANVISKNISKLKWLGWGIVGMSVAPIAVGTGLISTSIGIKGVAAVGTLVGIGIVI</sequence>
<proteinExistence type="predicted"/>
<dbReference type="GO" id="GO:0006906">
    <property type="term" value="P:vesicle fusion"/>
    <property type="evidence" value="ECO:0007669"/>
    <property type="project" value="TreeGrafter"/>
</dbReference>
<dbReference type="GO" id="GO:0005484">
    <property type="term" value="F:SNAP receptor activity"/>
    <property type="evidence" value="ECO:0007669"/>
    <property type="project" value="TreeGrafter"/>
</dbReference>
<evidence type="ECO:0000259" key="2">
    <source>
        <dbReference type="PROSITE" id="PS50192"/>
    </source>
</evidence>
<dbReference type="PANTHER" id="PTHR19957:SF139">
    <property type="entry name" value="SYNTAXIN-17"/>
    <property type="match status" value="1"/>
</dbReference>
<dbReference type="GO" id="GO:0006886">
    <property type="term" value="P:intracellular protein transport"/>
    <property type="evidence" value="ECO:0007669"/>
    <property type="project" value="TreeGrafter"/>
</dbReference>
<evidence type="ECO:0000256" key="1">
    <source>
        <dbReference type="SAM" id="Phobius"/>
    </source>
</evidence>
<dbReference type="PANTHER" id="PTHR19957">
    <property type="entry name" value="SYNTAXIN"/>
    <property type="match status" value="1"/>
</dbReference>
<reference evidence="3" key="1">
    <citation type="journal article" date="2020" name="Nature">
        <title>Giant virus diversity and host interactions through global metagenomics.</title>
        <authorList>
            <person name="Schulz F."/>
            <person name="Roux S."/>
            <person name="Paez-Espino D."/>
            <person name="Jungbluth S."/>
            <person name="Walsh D.A."/>
            <person name="Denef V.J."/>
            <person name="McMahon K.D."/>
            <person name="Konstantinidis K.T."/>
            <person name="Eloe-Fadrosh E.A."/>
            <person name="Kyrpides N.C."/>
            <person name="Woyke T."/>
        </authorList>
    </citation>
    <scope>NUCLEOTIDE SEQUENCE</scope>
    <source>
        <strain evidence="3">GVMAG-M-3300021343-4</strain>
    </source>
</reference>
<dbReference type="CDD" id="cd15840">
    <property type="entry name" value="SNARE_Qa"/>
    <property type="match status" value="1"/>
</dbReference>
<dbReference type="GO" id="GO:0005886">
    <property type="term" value="C:plasma membrane"/>
    <property type="evidence" value="ECO:0007669"/>
    <property type="project" value="TreeGrafter"/>
</dbReference>